<name>A0A6J7E0W2_9ZZZZ</name>
<dbReference type="GO" id="GO:0019432">
    <property type="term" value="P:triglyceride biosynthetic process"/>
    <property type="evidence" value="ECO:0007669"/>
    <property type="project" value="UniProtKB-UniPathway"/>
</dbReference>
<organism evidence="11">
    <name type="scientific">freshwater metagenome</name>
    <dbReference type="NCBI Taxonomy" id="449393"/>
    <lineage>
        <taxon>unclassified sequences</taxon>
        <taxon>metagenomes</taxon>
        <taxon>ecological metagenomes</taxon>
    </lineage>
</organism>
<evidence type="ECO:0000259" key="10">
    <source>
        <dbReference type="Pfam" id="PF06974"/>
    </source>
</evidence>
<evidence type="ECO:0000256" key="4">
    <source>
        <dbReference type="ARBA" id="ARBA00022516"/>
    </source>
</evidence>
<dbReference type="GO" id="GO:0001666">
    <property type="term" value="P:response to hypoxia"/>
    <property type="evidence" value="ECO:0007669"/>
    <property type="project" value="TreeGrafter"/>
</dbReference>
<gene>
    <name evidence="11" type="ORF">UFOPK3376_01064</name>
</gene>
<dbReference type="AlphaFoldDB" id="A0A6J7E0W2"/>
<keyword evidence="4" id="KW-0444">Lipid biosynthesis</keyword>
<reference evidence="11" key="1">
    <citation type="submission" date="2020-05" db="EMBL/GenBank/DDBJ databases">
        <authorList>
            <person name="Chiriac C."/>
            <person name="Salcher M."/>
            <person name="Ghai R."/>
            <person name="Kavagutti S V."/>
        </authorList>
    </citation>
    <scope>NUCLEOTIDE SEQUENCE</scope>
</reference>
<sequence length="465" mass="50531">MRRMSSQDAAFLYGETPAWHMHVASLVIVDPASSGGRFSFDRVRDLTMERLPQMPQFRWQLVDVPFGVDLPGWVEGPPIDVEYHIKSVWLPAPGDENELSDLVGELVAKKLDRHRPLWEIYMIGGLEGGRSAVLTKVHHALIDGISGAGLSEVMMDLTQEPREAPTESAHLLDAVRPSDSELFARGIVRTAVQTPIRLVRFGAQSLVQAVAASKNFLVAKRPAMPYTAPRTHLTGEFTPRRKVGMATLEIDRVKAVRRSFGVTVNDVVLALCASSLREYLVANDDLPGHPLVVQCPVSLRKGDDRDSVGSKVGSMFVELATNIEDPIERLRAVAASASQAKEIHKAFEEHHHLGVTETAPPGLIGLAARLYTTMHLDRVPAAVNLVISNVPGPPAPLYMAGALVEGMFPMGPLLLGMGLNITAFSHNRQLDVGVFSCPDLVSDPQCIADGIELALIELEGLTTQA</sequence>
<dbReference type="GO" id="GO:0004144">
    <property type="term" value="F:diacylglycerol O-acyltransferase activity"/>
    <property type="evidence" value="ECO:0007669"/>
    <property type="project" value="UniProtKB-EC"/>
</dbReference>
<dbReference type="NCBIfam" id="TIGR02946">
    <property type="entry name" value="acyl_WS_DGAT"/>
    <property type="match status" value="1"/>
</dbReference>
<evidence type="ECO:0000256" key="6">
    <source>
        <dbReference type="ARBA" id="ARBA00023098"/>
    </source>
</evidence>
<dbReference type="InterPro" id="IPR009721">
    <property type="entry name" value="O-acyltransferase_WSD1_C"/>
</dbReference>
<evidence type="ECO:0000256" key="5">
    <source>
        <dbReference type="ARBA" id="ARBA00022679"/>
    </source>
</evidence>
<accession>A0A6J7E0W2</accession>
<dbReference type="EMBL" id="CAFBLP010000021">
    <property type="protein sequence ID" value="CAB4874885.1"/>
    <property type="molecule type" value="Genomic_DNA"/>
</dbReference>
<evidence type="ECO:0000256" key="8">
    <source>
        <dbReference type="ARBA" id="ARBA00048109"/>
    </source>
</evidence>
<dbReference type="GO" id="GO:0051701">
    <property type="term" value="P:biological process involved in interaction with host"/>
    <property type="evidence" value="ECO:0007669"/>
    <property type="project" value="TreeGrafter"/>
</dbReference>
<feature type="domain" description="O-acyltransferase WSD1 C-terminal" evidence="10">
    <location>
        <begin position="309"/>
        <end position="458"/>
    </location>
</feature>
<proteinExistence type="predicted"/>
<dbReference type="Pfam" id="PF06974">
    <property type="entry name" value="WS_DGAT_C"/>
    <property type="match status" value="1"/>
</dbReference>
<comment type="pathway">
    <text evidence="2">Lipid metabolism.</text>
</comment>
<dbReference type="GO" id="GO:0071731">
    <property type="term" value="P:response to nitric oxide"/>
    <property type="evidence" value="ECO:0007669"/>
    <property type="project" value="TreeGrafter"/>
</dbReference>
<dbReference type="PANTHER" id="PTHR31650:SF1">
    <property type="entry name" value="WAX ESTER SYNTHASE_DIACYLGLYCEROL ACYLTRANSFERASE 4-RELATED"/>
    <property type="match status" value="1"/>
</dbReference>
<keyword evidence="7" id="KW-0012">Acyltransferase</keyword>
<evidence type="ECO:0000256" key="7">
    <source>
        <dbReference type="ARBA" id="ARBA00023315"/>
    </source>
</evidence>
<dbReference type="GO" id="GO:0005886">
    <property type="term" value="C:plasma membrane"/>
    <property type="evidence" value="ECO:0007669"/>
    <property type="project" value="TreeGrafter"/>
</dbReference>
<comment type="catalytic activity">
    <reaction evidence="8">
        <text>an acyl-CoA + a 1,2-diacyl-sn-glycerol = a triacyl-sn-glycerol + CoA</text>
        <dbReference type="Rhea" id="RHEA:10868"/>
        <dbReference type="ChEBI" id="CHEBI:17815"/>
        <dbReference type="ChEBI" id="CHEBI:57287"/>
        <dbReference type="ChEBI" id="CHEBI:58342"/>
        <dbReference type="ChEBI" id="CHEBI:64615"/>
        <dbReference type="EC" id="2.3.1.20"/>
    </reaction>
</comment>
<dbReference type="InterPro" id="IPR004255">
    <property type="entry name" value="O-acyltransferase_WSD1_N"/>
</dbReference>
<keyword evidence="6" id="KW-0443">Lipid metabolism</keyword>
<dbReference type="InterPro" id="IPR045034">
    <property type="entry name" value="O-acyltransferase_WSD1-like"/>
</dbReference>
<feature type="domain" description="O-acyltransferase WSD1-like N-terminal" evidence="9">
    <location>
        <begin position="4"/>
        <end position="268"/>
    </location>
</feature>
<evidence type="ECO:0000256" key="3">
    <source>
        <dbReference type="ARBA" id="ARBA00013244"/>
    </source>
</evidence>
<evidence type="ECO:0000256" key="2">
    <source>
        <dbReference type="ARBA" id="ARBA00005189"/>
    </source>
</evidence>
<dbReference type="UniPathway" id="UPA00282"/>
<dbReference type="EC" id="2.3.1.20" evidence="3"/>
<dbReference type="SUPFAM" id="SSF52777">
    <property type="entry name" value="CoA-dependent acyltransferases"/>
    <property type="match status" value="1"/>
</dbReference>
<dbReference type="InterPro" id="IPR014292">
    <property type="entry name" value="Acyl_transf_WS/DGAT"/>
</dbReference>
<dbReference type="PANTHER" id="PTHR31650">
    <property type="entry name" value="O-ACYLTRANSFERASE (WSD1-LIKE) FAMILY PROTEIN"/>
    <property type="match status" value="1"/>
</dbReference>
<evidence type="ECO:0000259" key="9">
    <source>
        <dbReference type="Pfam" id="PF03007"/>
    </source>
</evidence>
<evidence type="ECO:0000313" key="11">
    <source>
        <dbReference type="EMBL" id="CAB4874885.1"/>
    </source>
</evidence>
<protein>
    <recommendedName>
        <fullName evidence="3">diacylglycerol O-acyltransferase</fullName>
        <ecNumber evidence="3">2.3.1.20</ecNumber>
    </recommendedName>
</protein>
<keyword evidence="5" id="KW-0808">Transferase</keyword>
<evidence type="ECO:0000256" key="1">
    <source>
        <dbReference type="ARBA" id="ARBA00004771"/>
    </source>
</evidence>
<comment type="pathway">
    <text evidence="1">Glycerolipid metabolism; triacylglycerol biosynthesis.</text>
</comment>
<dbReference type="Pfam" id="PF03007">
    <property type="entry name" value="WS_DGAT_cat"/>
    <property type="match status" value="1"/>
</dbReference>